<sequence>MQLTITPELLPLSFDADDVVRVGKTRVTLDTVITVFKGGARPEEIIECYPVLTLAQVYAVIAYYLNNETEVEAYLCQRQQEAGQIYANFTKKFPQSDLKEKLLAHQAKKS</sequence>
<gene>
    <name evidence="1" type="ORF">RIF25_04210</name>
</gene>
<dbReference type="Gene3D" id="1.10.10.10">
    <property type="entry name" value="Winged helix-like DNA-binding domain superfamily/Winged helix DNA-binding domain"/>
    <property type="match status" value="1"/>
</dbReference>
<accession>A0AAE4JYR0</accession>
<dbReference type="SUPFAM" id="SSF46689">
    <property type="entry name" value="Homeodomain-like"/>
    <property type="match status" value="1"/>
</dbReference>
<dbReference type="AlphaFoldDB" id="A0AAE4JYR0"/>
<dbReference type="Proteomes" id="UP001268256">
    <property type="component" value="Unassembled WGS sequence"/>
</dbReference>
<dbReference type="EMBL" id="JAVMIP010000002">
    <property type="protein sequence ID" value="MDS3860007.1"/>
    <property type="molecule type" value="Genomic_DNA"/>
</dbReference>
<comment type="caution">
    <text evidence="1">The sequence shown here is derived from an EMBL/GenBank/DDBJ whole genome shotgun (WGS) entry which is preliminary data.</text>
</comment>
<evidence type="ECO:0000313" key="2">
    <source>
        <dbReference type="Proteomes" id="UP001268256"/>
    </source>
</evidence>
<evidence type="ECO:0000313" key="1">
    <source>
        <dbReference type="EMBL" id="MDS3860007.1"/>
    </source>
</evidence>
<name>A0AAE4JYR0_9CYAN</name>
<dbReference type="Pfam" id="PF04255">
    <property type="entry name" value="DUF433"/>
    <property type="match status" value="1"/>
</dbReference>
<dbReference type="InterPro" id="IPR036388">
    <property type="entry name" value="WH-like_DNA-bd_sf"/>
</dbReference>
<dbReference type="InterPro" id="IPR009057">
    <property type="entry name" value="Homeodomain-like_sf"/>
</dbReference>
<dbReference type="InterPro" id="IPR007367">
    <property type="entry name" value="DUF433"/>
</dbReference>
<proteinExistence type="predicted"/>
<reference evidence="2" key="1">
    <citation type="submission" date="2023-07" db="EMBL/GenBank/DDBJ databases">
        <authorList>
            <person name="Luz R."/>
            <person name="Cordeiro R."/>
            <person name="Fonseca A."/>
            <person name="Goncalves V."/>
        </authorList>
    </citation>
    <scope>NUCLEOTIDE SEQUENCE [LARGE SCALE GENOMIC DNA]</scope>
    <source>
        <strain evidence="2">BACA0444</strain>
    </source>
</reference>
<organism evidence="1 2">
    <name type="scientific">Pseudocalidococcus azoricus BACA0444</name>
    <dbReference type="NCBI Taxonomy" id="2918990"/>
    <lineage>
        <taxon>Bacteria</taxon>
        <taxon>Bacillati</taxon>
        <taxon>Cyanobacteriota</taxon>
        <taxon>Cyanophyceae</taxon>
        <taxon>Acaryochloridales</taxon>
        <taxon>Thermosynechococcaceae</taxon>
        <taxon>Pseudocalidococcus</taxon>
        <taxon>Pseudocalidococcus azoricus</taxon>
    </lineage>
</organism>
<protein>
    <submittedName>
        <fullName evidence="1">DUF433 domain-containing protein</fullName>
    </submittedName>
</protein>
<keyword evidence="2" id="KW-1185">Reference proteome</keyword>
<dbReference type="RefSeq" id="WP_322877296.1">
    <property type="nucleotide sequence ID" value="NZ_JAVMIP010000002.1"/>
</dbReference>